<organism evidence="2 3">
    <name type="scientific">Liparis tanakae</name>
    <name type="common">Tanaka's snailfish</name>
    <dbReference type="NCBI Taxonomy" id="230148"/>
    <lineage>
        <taxon>Eukaryota</taxon>
        <taxon>Metazoa</taxon>
        <taxon>Chordata</taxon>
        <taxon>Craniata</taxon>
        <taxon>Vertebrata</taxon>
        <taxon>Euteleostomi</taxon>
        <taxon>Actinopterygii</taxon>
        <taxon>Neopterygii</taxon>
        <taxon>Teleostei</taxon>
        <taxon>Neoteleostei</taxon>
        <taxon>Acanthomorphata</taxon>
        <taxon>Eupercaria</taxon>
        <taxon>Perciformes</taxon>
        <taxon>Cottioidei</taxon>
        <taxon>Cottales</taxon>
        <taxon>Liparidae</taxon>
        <taxon>Liparis</taxon>
    </lineage>
</organism>
<feature type="compositionally biased region" description="Basic and acidic residues" evidence="1">
    <location>
        <begin position="35"/>
        <end position="46"/>
    </location>
</feature>
<protein>
    <submittedName>
        <fullName evidence="2">Uncharacterized protein</fullName>
    </submittedName>
</protein>
<feature type="region of interest" description="Disordered" evidence="1">
    <location>
        <begin position="1"/>
        <end position="104"/>
    </location>
</feature>
<dbReference type="Proteomes" id="UP000314294">
    <property type="component" value="Unassembled WGS sequence"/>
</dbReference>
<sequence length="104" mass="11137">MNGGTDSPSQSEVPPAAAAAASVSVTPRALQASQEPERDEATEALRGRSLSNQSPGPHRGPRKRIWTEEEDLGRRRGSGPAKRIWTEEEDLDPAPADGEVPEIL</sequence>
<dbReference type="AlphaFoldDB" id="A0A4Z2EXW6"/>
<feature type="compositionally biased region" description="Low complexity" evidence="1">
    <location>
        <begin position="7"/>
        <end position="25"/>
    </location>
</feature>
<keyword evidence="3" id="KW-1185">Reference proteome</keyword>
<name>A0A4Z2EXW6_9TELE</name>
<dbReference type="EMBL" id="SRLO01002133">
    <property type="protein sequence ID" value="TNN33787.1"/>
    <property type="molecule type" value="Genomic_DNA"/>
</dbReference>
<evidence type="ECO:0000313" key="2">
    <source>
        <dbReference type="EMBL" id="TNN33787.1"/>
    </source>
</evidence>
<proteinExistence type="predicted"/>
<reference evidence="2 3" key="1">
    <citation type="submission" date="2019-03" db="EMBL/GenBank/DDBJ databases">
        <title>First draft genome of Liparis tanakae, snailfish: a comprehensive survey of snailfish specific genes.</title>
        <authorList>
            <person name="Kim W."/>
            <person name="Song I."/>
            <person name="Jeong J.-H."/>
            <person name="Kim D."/>
            <person name="Kim S."/>
            <person name="Ryu S."/>
            <person name="Song J.Y."/>
            <person name="Lee S.K."/>
        </authorList>
    </citation>
    <scope>NUCLEOTIDE SEQUENCE [LARGE SCALE GENOMIC DNA]</scope>
    <source>
        <tissue evidence="2">Muscle</tissue>
    </source>
</reference>
<gene>
    <name evidence="2" type="ORF">EYF80_056054</name>
</gene>
<accession>A0A4Z2EXW6</accession>
<evidence type="ECO:0000313" key="3">
    <source>
        <dbReference type="Proteomes" id="UP000314294"/>
    </source>
</evidence>
<comment type="caution">
    <text evidence="2">The sequence shown here is derived from an EMBL/GenBank/DDBJ whole genome shotgun (WGS) entry which is preliminary data.</text>
</comment>
<evidence type="ECO:0000256" key="1">
    <source>
        <dbReference type="SAM" id="MobiDB-lite"/>
    </source>
</evidence>